<reference evidence="9" key="1">
    <citation type="submission" date="2016-08" db="EMBL/GenBank/DDBJ databases">
        <title>Unprecedented Cyclization Mechanisms in the Biosynthesis of Bezastatin Derivatives.</title>
        <authorList>
            <person name="Katsuyama Y."/>
            <person name="Tsutsumi H."/>
            <person name="Hayashi T."/>
            <person name="Izumikawa M."/>
            <person name="Takagi M."/>
            <person name="Satoh N."/>
            <person name="Shin-ya K."/>
            <person name="Ohnishi Y."/>
        </authorList>
    </citation>
    <scope>NUCLEOTIDE SEQUENCE</scope>
    <source>
        <strain evidence="9">RI18</strain>
    </source>
</reference>
<dbReference type="InterPro" id="IPR019999">
    <property type="entry name" value="Anth_synth_I-like"/>
</dbReference>
<dbReference type="PANTHER" id="PTHR11236">
    <property type="entry name" value="AMINOBENZOATE/ANTHRANILATE SYNTHASE"/>
    <property type="match status" value="1"/>
</dbReference>
<dbReference type="GO" id="GO:0008153">
    <property type="term" value="P:4-aminobenzoate biosynthetic process"/>
    <property type="evidence" value="ECO:0007669"/>
    <property type="project" value="TreeGrafter"/>
</dbReference>
<sequence length="729" mass="78743">MRTLLLDNYDSYTFNLYQLIAGINGREPVVMVNDDPSLAGLPLADFDNIVVSPGPGRPQNPRDVGLLGDLLRRATLPVLGVCFGHQMIAHLAGAPVVAAPEPRHGHLAKVSHDGDPLFAGVPREFVAVRYHSLCVPEPLPEELVATAWADDGVVMALRHRELPQWGVQFHPESIASQYGPEILRNFADLTRGTRHGQRPSVTVTGTPTRASADTGTALAEEMPGTVAETLAEAEQMPGAAQELPGAAGGLGIISAVVPTAADSEAVFLRLFDNLPYCFWLDSSRVEEGLSRFSFLGDTSGPLSEVLTYRTGSGAVEVRDAHGVHLVTGSVFDVLERRLRERRVPDPDLPFDLTGGYVGYLGYELKAECGATARHTAETPDAVWMFADRVVAVDHQEGLTYLVAVHDERTRRAAQEWVDRTSALLTDLPPADSGPSYAPAAGPLSDAGDHLGRDRDQYLADIAECRRQLNQGESYEICLTDMLHLPFHDDDTSFYLRLRRANPAPYAAFLRLGGITVFGSSPERFLRIERDRTVTSKPIKGTAPRDADPVRDAELAATLASSAKTQAENLMIVDLLRNDLGRVCEVGSIEVDPYLAVESYETVHQLVSTVRGRLKDGVGAVDCVRQCFPGGSMTGAPKLRTMEIIDRLETEARGVYSGALGYFGLSGGTDLNIVIRTAVRVGDRLSIGAGGAIVLDSDPQEEYEEMLLKAAASLRAWRAPTVSDVGGGPR</sequence>
<dbReference type="Gene3D" id="3.60.120.10">
    <property type="entry name" value="Anthranilate synthase"/>
    <property type="match status" value="1"/>
</dbReference>
<feature type="region of interest" description="Disordered" evidence="5">
    <location>
        <begin position="193"/>
        <end position="214"/>
    </location>
</feature>
<evidence type="ECO:0000256" key="1">
    <source>
        <dbReference type="ARBA" id="ARBA00005970"/>
    </source>
</evidence>
<dbReference type="PANTHER" id="PTHR11236:SF18">
    <property type="entry name" value="AMINODEOXYCHORISMATE SYNTHASE"/>
    <property type="match status" value="1"/>
</dbReference>
<dbReference type="CDD" id="cd01743">
    <property type="entry name" value="GATase1_Anthranilate_Synthase"/>
    <property type="match status" value="1"/>
</dbReference>
<dbReference type="GO" id="GO:0000162">
    <property type="term" value="P:L-tryptophan biosynthetic process"/>
    <property type="evidence" value="ECO:0007669"/>
    <property type="project" value="TreeGrafter"/>
</dbReference>
<dbReference type="Pfam" id="PF00425">
    <property type="entry name" value="Chorismate_bind"/>
    <property type="match status" value="1"/>
</dbReference>
<dbReference type="InterPro" id="IPR017926">
    <property type="entry name" value="GATASE"/>
</dbReference>
<dbReference type="Gene3D" id="3.40.50.880">
    <property type="match status" value="1"/>
</dbReference>
<evidence type="ECO:0000259" key="7">
    <source>
        <dbReference type="Pfam" id="PF00425"/>
    </source>
</evidence>
<evidence type="ECO:0000259" key="6">
    <source>
        <dbReference type="Pfam" id="PF00117"/>
    </source>
</evidence>
<dbReference type="InterPro" id="IPR005801">
    <property type="entry name" value="ADC_synthase"/>
</dbReference>
<name>A0A2Z5X780_9ACTN</name>
<dbReference type="Pfam" id="PF04715">
    <property type="entry name" value="Anth_synt_I_N"/>
    <property type="match status" value="1"/>
</dbReference>
<feature type="compositionally biased region" description="Polar residues" evidence="5">
    <location>
        <begin position="199"/>
        <end position="214"/>
    </location>
</feature>
<dbReference type="InterPro" id="IPR015890">
    <property type="entry name" value="Chorismate_C"/>
</dbReference>
<dbReference type="GO" id="GO:0005737">
    <property type="term" value="C:cytoplasm"/>
    <property type="evidence" value="ECO:0007669"/>
    <property type="project" value="TreeGrafter"/>
</dbReference>
<dbReference type="PRINTS" id="PR00099">
    <property type="entry name" value="CPSGATASE"/>
</dbReference>
<dbReference type="PRINTS" id="PR00097">
    <property type="entry name" value="ANTSNTHASEII"/>
</dbReference>
<feature type="domain" description="Chorismate-utilising enzyme C-terminal" evidence="7">
    <location>
        <begin position="454"/>
        <end position="708"/>
    </location>
</feature>
<dbReference type="SUPFAM" id="SSF52317">
    <property type="entry name" value="Class I glutamine amidotransferase-like"/>
    <property type="match status" value="1"/>
</dbReference>
<feature type="domain" description="Glutamine amidotransferase" evidence="6">
    <location>
        <begin position="4"/>
        <end position="187"/>
    </location>
</feature>
<evidence type="ECO:0000259" key="8">
    <source>
        <dbReference type="Pfam" id="PF04715"/>
    </source>
</evidence>
<accession>A0A2Z5X780</accession>
<dbReference type="SUPFAM" id="SSF56322">
    <property type="entry name" value="ADC synthase"/>
    <property type="match status" value="1"/>
</dbReference>
<dbReference type="NCBIfam" id="TIGR00566">
    <property type="entry name" value="trpG_papA"/>
    <property type="match status" value="1"/>
</dbReference>
<evidence type="ECO:0000256" key="4">
    <source>
        <dbReference type="ARBA" id="ARBA00022962"/>
    </source>
</evidence>
<dbReference type="EC" id="2.6.1.85" evidence="2"/>
<protein>
    <recommendedName>
        <fullName evidence="2">aminodeoxychorismate synthase</fullName>
        <ecNumber evidence="2">2.6.1.85</ecNumber>
    </recommendedName>
</protein>
<keyword evidence="3" id="KW-0808">Transferase</keyword>
<comment type="similarity">
    <text evidence="1">In the C-terminal section; belongs to the anthranilate synthase component I family.</text>
</comment>
<dbReference type="InterPro" id="IPR006805">
    <property type="entry name" value="Anth_synth_I_N"/>
</dbReference>
<dbReference type="EMBL" id="LC177364">
    <property type="protein sequence ID" value="BBC27533.1"/>
    <property type="molecule type" value="Genomic_DNA"/>
</dbReference>
<evidence type="ECO:0000313" key="9">
    <source>
        <dbReference type="EMBL" id="BBC27533.1"/>
    </source>
</evidence>
<dbReference type="GO" id="GO:0009396">
    <property type="term" value="P:folic acid-containing compound biosynthetic process"/>
    <property type="evidence" value="ECO:0007669"/>
    <property type="project" value="InterPro"/>
</dbReference>
<dbReference type="InterPro" id="IPR005802">
    <property type="entry name" value="ADC_synth_comp_1"/>
</dbReference>
<proteinExistence type="inferred from homology"/>
<dbReference type="PRINTS" id="PR00096">
    <property type="entry name" value="GATASE"/>
</dbReference>
<keyword evidence="4" id="KW-0315">Glutamine amidotransferase</keyword>
<organism evidence="9">
    <name type="scientific">Streptomyces sp. RI18</name>
    <dbReference type="NCBI Taxonomy" id="1894972"/>
    <lineage>
        <taxon>Bacteria</taxon>
        <taxon>Bacillati</taxon>
        <taxon>Actinomycetota</taxon>
        <taxon>Actinomycetes</taxon>
        <taxon>Kitasatosporales</taxon>
        <taxon>Streptomycetaceae</taxon>
        <taxon>Streptomyces</taxon>
    </lineage>
</organism>
<feature type="domain" description="Anthranilate synthase component I N-terminal" evidence="8">
    <location>
        <begin position="263"/>
        <end position="401"/>
    </location>
</feature>
<dbReference type="InterPro" id="IPR006221">
    <property type="entry name" value="TrpG/PapA_dom"/>
</dbReference>
<dbReference type="AlphaFoldDB" id="A0A2Z5X780"/>
<dbReference type="PROSITE" id="PS51273">
    <property type="entry name" value="GATASE_TYPE_1"/>
    <property type="match status" value="1"/>
</dbReference>
<evidence type="ECO:0000256" key="3">
    <source>
        <dbReference type="ARBA" id="ARBA00022679"/>
    </source>
</evidence>
<dbReference type="GO" id="GO:0046820">
    <property type="term" value="F:4-amino-4-deoxychorismate synthase activity"/>
    <property type="evidence" value="ECO:0007669"/>
    <property type="project" value="UniProtKB-EC"/>
</dbReference>
<gene>
    <name evidence="9" type="primary">bezH</name>
</gene>
<dbReference type="Pfam" id="PF00117">
    <property type="entry name" value="GATase"/>
    <property type="match status" value="1"/>
</dbReference>
<dbReference type="NCBIfam" id="TIGR00553">
    <property type="entry name" value="pabB"/>
    <property type="match status" value="1"/>
</dbReference>
<evidence type="ECO:0000256" key="2">
    <source>
        <dbReference type="ARBA" id="ARBA00013139"/>
    </source>
</evidence>
<dbReference type="InterPro" id="IPR029062">
    <property type="entry name" value="Class_I_gatase-like"/>
</dbReference>
<evidence type="ECO:0000256" key="5">
    <source>
        <dbReference type="SAM" id="MobiDB-lite"/>
    </source>
</evidence>